<feature type="transmembrane region" description="Helical" evidence="6">
    <location>
        <begin position="154"/>
        <end position="173"/>
    </location>
</feature>
<comment type="subcellular location">
    <subcellularLocation>
        <location evidence="1">Membrane</location>
        <topology evidence="1">Multi-pass membrane protein</topology>
    </subcellularLocation>
</comment>
<evidence type="ECO:0000256" key="1">
    <source>
        <dbReference type="ARBA" id="ARBA00004141"/>
    </source>
</evidence>
<keyword evidence="3 6" id="KW-0812">Transmembrane</keyword>
<feature type="transmembrane region" description="Helical" evidence="6">
    <location>
        <begin position="536"/>
        <end position="560"/>
    </location>
</feature>
<feature type="transmembrane region" description="Helical" evidence="6">
    <location>
        <begin position="421"/>
        <end position="439"/>
    </location>
</feature>
<dbReference type="SUPFAM" id="SSF103473">
    <property type="entry name" value="MFS general substrate transporter"/>
    <property type="match status" value="1"/>
</dbReference>
<feature type="transmembrane region" description="Helical" evidence="6">
    <location>
        <begin position="219"/>
        <end position="243"/>
    </location>
</feature>
<comment type="similarity">
    <text evidence="2">Belongs to the major facilitator superfamily. Proton-dependent oligopeptide transporter (POT/PTR) (TC 2.A.17) family.</text>
</comment>
<evidence type="ECO:0000256" key="2">
    <source>
        <dbReference type="ARBA" id="ARBA00005982"/>
    </source>
</evidence>
<dbReference type="EMBL" id="CM035419">
    <property type="protein sequence ID" value="KAH7415133.1"/>
    <property type="molecule type" value="Genomic_DNA"/>
</dbReference>
<proteinExistence type="inferred from homology"/>
<evidence type="ECO:0000256" key="3">
    <source>
        <dbReference type="ARBA" id="ARBA00022692"/>
    </source>
</evidence>
<accession>A0A8T2TBN2</accession>
<dbReference type="GO" id="GO:0022857">
    <property type="term" value="F:transmembrane transporter activity"/>
    <property type="evidence" value="ECO:0007669"/>
    <property type="project" value="InterPro"/>
</dbReference>
<evidence type="ECO:0000256" key="5">
    <source>
        <dbReference type="ARBA" id="ARBA00023136"/>
    </source>
</evidence>
<feature type="transmembrane region" description="Helical" evidence="6">
    <location>
        <begin position="493"/>
        <end position="516"/>
    </location>
</feature>
<name>A0A8T2TBN2_CERRI</name>
<organism evidence="7 8">
    <name type="scientific">Ceratopteris richardii</name>
    <name type="common">Triangle waterfern</name>
    <dbReference type="NCBI Taxonomy" id="49495"/>
    <lineage>
        <taxon>Eukaryota</taxon>
        <taxon>Viridiplantae</taxon>
        <taxon>Streptophyta</taxon>
        <taxon>Embryophyta</taxon>
        <taxon>Tracheophyta</taxon>
        <taxon>Polypodiopsida</taxon>
        <taxon>Polypodiidae</taxon>
        <taxon>Polypodiales</taxon>
        <taxon>Pteridineae</taxon>
        <taxon>Pteridaceae</taxon>
        <taxon>Parkerioideae</taxon>
        <taxon>Ceratopteris</taxon>
    </lineage>
</organism>
<evidence type="ECO:0000313" key="8">
    <source>
        <dbReference type="Proteomes" id="UP000825935"/>
    </source>
</evidence>
<dbReference type="GO" id="GO:0016020">
    <property type="term" value="C:membrane"/>
    <property type="evidence" value="ECO:0007669"/>
    <property type="project" value="UniProtKB-SubCell"/>
</dbReference>
<dbReference type="AlphaFoldDB" id="A0A8T2TBN2"/>
<keyword evidence="8" id="KW-1185">Reference proteome</keyword>
<feature type="transmembrane region" description="Helical" evidence="6">
    <location>
        <begin position="193"/>
        <end position="213"/>
    </location>
</feature>
<keyword evidence="4 6" id="KW-1133">Transmembrane helix</keyword>
<dbReference type="InterPro" id="IPR000109">
    <property type="entry name" value="POT_fam"/>
</dbReference>
<dbReference type="Proteomes" id="UP000825935">
    <property type="component" value="Chromosome 14"/>
</dbReference>
<protein>
    <submittedName>
        <fullName evidence="7">Uncharacterized protein</fullName>
    </submittedName>
</protein>
<sequence>MVDSDELKPLLLADGTNGVYCEEQLESKLQTSDWRGRPIAIRNGKLGGKRSIIFTTGSICLWYTGFFGILYNLVFFFGDVFNEGSGLAANDTNNWVGSMFLASLLGAFVSESSLGRLWTCTLFQGIATMGMILMVISIYMVLSVETVPSTSKSFFFVSIYLLSIGTGAAQPTLQSLGADQFDTEKDKATFFTWYLILCNVGMVLAVTLVVYIVSAKGWLIGFGMVAVIGSAGFFLFVSGIPLYRQYKHRGNPYQRALQVLVAAARKWRIKSPSSSEDLYEVQDALGSKYSIKHTVGLRWLDKAAIVIPCADNDNGARNVWKLSTVTEVEEVKAVLRLIPIWATSILYSTLYTQSSTLLIEQGAVMDLTVAGDFVMEPATMNLFNLLIVVFIAPVYNAIIVPLARSITGLPQGLSSLQRCGIGYLVSAVGMILAGALETYRLHCFKQGLPLISIFWQTPVYLIIGFAQFLAGIGMMEFFYTYSPLPLRSLGMSLAATCTALGTYVSTILVSIVTVVTTRDGATGWIPKDLNDGHLDYFFWLLGGIALVNLCLFTGCSTVFMRHQSSCRR</sequence>
<evidence type="ECO:0000256" key="6">
    <source>
        <dbReference type="SAM" id="Phobius"/>
    </source>
</evidence>
<feature type="transmembrane region" description="Helical" evidence="6">
    <location>
        <begin position="382"/>
        <end position="400"/>
    </location>
</feature>
<evidence type="ECO:0000313" key="7">
    <source>
        <dbReference type="EMBL" id="KAH7415133.1"/>
    </source>
</evidence>
<feature type="transmembrane region" description="Helical" evidence="6">
    <location>
        <begin position="459"/>
        <end position="481"/>
    </location>
</feature>
<feature type="transmembrane region" description="Helical" evidence="6">
    <location>
        <begin position="122"/>
        <end position="142"/>
    </location>
</feature>
<reference evidence="7" key="1">
    <citation type="submission" date="2021-08" db="EMBL/GenBank/DDBJ databases">
        <title>WGS assembly of Ceratopteris richardii.</title>
        <authorList>
            <person name="Marchant D.B."/>
            <person name="Chen G."/>
            <person name="Jenkins J."/>
            <person name="Shu S."/>
            <person name="Leebens-Mack J."/>
            <person name="Grimwood J."/>
            <person name="Schmutz J."/>
            <person name="Soltis P."/>
            <person name="Soltis D."/>
            <person name="Chen Z.-H."/>
        </authorList>
    </citation>
    <scope>NUCLEOTIDE SEQUENCE</scope>
    <source>
        <strain evidence="7">Whitten #5841</strain>
        <tissue evidence="7">Leaf</tissue>
    </source>
</reference>
<evidence type="ECO:0000256" key="4">
    <source>
        <dbReference type="ARBA" id="ARBA00022989"/>
    </source>
</evidence>
<dbReference type="PANTHER" id="PTHR11654">
    <property type="entry name" value="OLIGOPEPTIDE TRANSPORTER-RELATED"/>
    <property type="match status" value="1"/>
</dbReference>
<dbReference type="InterPro" id="IPR036259">
    <property type="entry name" value="MFS_trans_sf"/>
</dbReference>
<feature type="transmembrane region" description="Helical" evidence="6">
    <location>
        <begin position="52"/>
        <end position="74"/>
    </location>
</feature>
<keyword evidence="5 6" id="KW-0472">Membrane</keyword>
<dbReference type="Gene3D" id="1.20.1250.20">
    <property type="entry name" value="MFS general substrate transporter like domains"/>
    <property type="match status" value="1"/>
</dbReference>
<dbReference type="Pfam" id="PF00854">
    <property type="entry name" value="PTR2"/>
    <property type="match status" value="1"/>
</dbReference>
<gene>
    <name evidence="7" type="ORF">KP509_14G029500</name>
</gene>
<dbReference type="OrthoDB" id="1730647at2759"/>
<feature type="transmembrane region" description="Helical" evidence="6">
    <location>
        <begin position="94"/>
        <end position="110"/>
    </location>
</feature>
<comment type="caution">
    <text evidence="7">The sequence shown here is derived from an EMBL/GenBank/DDBJ whole genome shotgun (WGS) entry which is preliminary data.</text>
</comment>